<feature type="transmembrane region" description="Helical" evidence="1">
    <location>
        <begin position="161"/>
        <end position="183"/>
    </location>
</feature>
<keyword evidence="1" id="KW-0812">Transmembrane</keyword>
<dbReference type="InterPro" id="IPR010721">
    <property type="entry name" value="UstE-like"/>
</dbReference>
<dbReference type="Pfam" id="PF06966">
    <property type="entry name" value="DUF1295"/>
    <property type="match status" value="1"/>
</dbReference>
<evidence type="ECO:0000256" key="1">
    <source>
        <dbReference type="SAM" id="Phobius"/>
    </source>
</evidence>
<keyword evidence="1" id="KW-1133">Transmembrane helix</keyword>
<dbReference type="EMBL" id="KQ474089">
    <property type="protein sequence ID" value="KPV72023.1"/>
    <property type="molecule type" value="Genomic_DNA"/>
</dbReference>
<feature type="transmembrane region" description="Helical" evidence="1">
    <location>
        <begin position="51"/>
        <end position="71"/>
    </location>
</feature>
<feature type="transmembrane region" description="Helical" evidence="1">
    <location>
        <begin position="77"/>
        <end position="100"/>
    </location>
</feature>
<evidence type="ECO:0000313" key="3">
    <source>
        <dbReference type="Proteomes" id="UP000053890"/>
    </source>
</evidence>
<dbReference type="OrthoDB" id="67965at2759"/>
<reference evidence="2 3" key="1">
    <citation type="journal article" date="2015" name="Front. Microbiol.">
        <title>Genome sequence of the plant growth promoting endophytic yeast Rhodotorula graminis WP1.</title>
        <authorList>
            <person name="Firrincieli A."/>
            <person name="Otillar R."/>
            <person name="Salamov A."/>
            <person name="Schmutz J."/>
            <person name="Khan Z."/>
            <person name="Redman R.S."/>
            <person name="Fleck N.D."/>
            <person name="Lindquist E."/>
            <person name="Grigoriev I.V."/>
            <person name="Doty S.L."/>
        </authorList>
    </citation>
    <scope>NUCLEOTIDE SEQUENCE [LARGE SCALE GENOMIC DNA]</scope>
    <source>
        <strain evidence="2 3">WP1</strain>
    </source>
</reference>
<dbReference type="RefSeq" id="XP_018268072.1">
    <property type="nucleotide sequence ID" value="XM_018418221.1"/>
</dbReference>
<dbReference type="AlphaFoldDB" id="A0A0P9GGM2"/>
<organism evidence="2 3">
    <name type="scientific">Rhodotorula graminis (strain WP1)</name>
    <dbReference type="NCBI Taxonomy" id="578459"/>
    <lineage>
        <taxon>Eukaryota</taxon>
        <taxon>Fungi</taxon>
        <taxon>Dikarya</taxon>
        <taxon>Basidiomycota</taxon>
        <taxon>Pucciniomycotina</taxon>
        <taxon>Microbotryomycetes</taxon>
        <taxon>Sporidiobolales</taxon>
        <taxon>Sporidiobolaceae</taxon>
        <taxon>Rhodotorula</taxon>
    </lineage>
</organism>
<sequence>MCVPLPFFRSSSYHEYKPVLDHFYLGVSAIFAIPLQAVFFAAAVAFSEPAVLIPGTAMTCIGLTELVFFLGSGASFGIRNILVVALGGVWALHLYILSIVHTCEARKRGSLAAQKRPVRLPLGIIVSYLLFPWVLFLPFILSCSPHVSYSGYGNYVRFKPYPSDVIGLVLMALAFLVEIGAWYGKLRFDLRRRDAQPGSTTLASSSILSHGIYTITRHPLLFSVPLLSLGIYILVATPAFYAWGGGGLFNRLESPGREALAASVVAPVAIIAAELVFFLPWLERTQQAHYSSLASDRAAPTSEGNVWTAYEVYRSRTSPIVPLPPALYARLPAGAKKYLLGERGLDATAARRLGARGAETGVEC</sequence>
<dbReference type="GeneID" id="28978669"/>
<dbReference type="PANTHER" id="PTHR32251:SF15">
    <property type="entry name" value="3-OXO-5-ALPHA-STEROID 4-DEHYDROGENASE (DUF1295)"/>
    <property type="match status" value="1"/>
</dbReference>
<dbReference type="Proteomes" id="UP000053890">
    <property type="component" value="Unassembled WGS sequence"/>
</dbReference>
<feature type="transmembrane region" description="Helical" evidence="1">
    <location>
        <begin position="261"/>
        <end position="282"/>
    </location>
</feature>
<dbReference type="GO" id="GO:0016020">
    <property type="term" value="C:membrane"/>
    <property type="evidence" value="ECO:0007669"/>
    <property type="project" value="TreeGrafter"/>
</dbReference>
<dbReference type="PANTHER" id="PTHR32251">
    <property type="entry name" value="3-OXO-5-ALPHA-STEROID 4-DEHYDROGENASE"/>
    <property type="match status" value="1"/>
</dbReference>
<dbReference type="Gene3D" id="1.20.120.1630">
    <property type="match status" value="1"/>
</dbReference>
<gene>
    <name evidence="2" type="ORF">RHOBADRAFT_56159</name>
</gene>
<feature type="transmembrane region" description="Helical" evidence="1">
    <location>
        <begin position="120"/>
        <end position="141"/>
    </location>
</feature>
<feature type="transmembrane region" description="Helical" evidence="1">
    <location>
        <begin position="220"/>
        <end position="241"/>
    </location>
</feature>
<evidence type="ECO:0000313" key="2">
    <source>
        <dbReference type="EMBL" id="KPV72023.1"/>
    </source>
</evidence>
<proteinExistence type="predicted"/>
<accession>A0A0P9GGM2</accession>
<protein>
    <submittedName>
        <fullName evidence="2">Uncharacterized protein</fullName>
    </submittedName>
</protein>
<feature type="transmembrane region" description="Helical" evidence="1">
    <location>
        <begin position="23"/>
        <end position="44"/>
    </location>
</feature>
<keyword evidence="3" id="KW-1185">Reference proteome</keyword>
<name>A0A0P9GGM2_RHOGW</name>
<keyword evidence="1" id="KW-0472">Membrane</keyword>